<keyword evidence="1" id="KW-0472">Membrane</keyword>
<gene>
    <name evidence="2" type="ORF">DET55_108177</name>
</gene>
<feature type="transmembrane region" description="Helical" evidence="1">
    <location>
        <begin position="106"/>
        <end position="134"/>
    </location>
</feature>
<dbReference type="PANTHER" id="PTHR36833">
    <property type="entry name" value="SLR0610 PROTEIN-RELATED"/>
    <property type="match status" value="1"/>
</dbReference>
<feature type="transmembrane region" description="Helical" evidence="1">
    <location>
        <begin position="200"/>
        <end position="222"/>
    </location>
</feature>
<dbReference type="Pfam" id="PF06182">
    <property type="entry name" value="ABC2_membrane_6"/>
    <property type="match status" value="1"/>
</dbReference>
<keyword evidence="1" id="KW-1133">Transmembrane helix</keyword>
<dbReference type="PANTHER" id="PTHR36833:SF1">
    <property type="entry name" value="INTEGRAL MEMBRANE TRANSPORT PROTEIN"/>
    <property type="match status" value="1"/>
</dbReference>
<reference evidence="2 3" key="1">
    <citation type="submission" date="2018-08" db="EMBL/GenBank/DDBJ databases">
        <title>Freshwater and sediment microbial communities from various areas in North America, analyzing microbe dynamics in response to fracking.</title>
        <authorList>
            <person name="Lamendella R."/>
        </authorList>
    </citation>
    <scope>NUCLEOTIDE SEQUENCE [LARGE SCALE GENOMIC DNA]</scope>
    <source>
        <strain evidence="2 3">DB-1</strain>
    </source>
</reference>
<dbReference type="RefSeq" id="WP_113937720.1">
    <property type="nucleotide sequence ID" value="NZ_QTTY01000008.1"/>
</dbReference>
<dbReference type="Proteomes" id="UP000256530">
    <property type="component" value="Unassembled WGS sequence"/>
</dbReference>
<dbReference type="EMBL" id="QTTY01000008">
    <property type="protein sequence ID" value="REF38548.1"/>
    <property type="molecule type" value="Genomic_DNA"/>
</dbReference>
<organism evidence="2 3">
    <name type="scientific">Bacillus mycoides</name>
    <dbReference type="NCBI Taxonomy" id="1405"/>
    <lineage>
        <taxon>Bacteria</taxon>
        <taxon>Bacillati</taxon>
        <taxon>Bacillota</taxon>
        <taxon>Bacilli</taxon>
        <taxon>Bacillales</taxon>
        <taxon>Bacillaceae</taxon>
        <taxon>Bacillus</taxon>
        <taxon>Bacillus cereus group</taxon>
    </lineage>
</organism>
<accession>A0A3D9V9T8</accession>
<protein>
    <submittedName>
        <fullName evidence="2">ABC-type uncharacterized transport system permease subunit</fullName>
    </submittedName>
</protein>
<dbReference type="InterPro" id="IPR010390">
    <property type="entry name" value="ABC-2_transporter-like"/>
</dbReference>
<name>A0A3D9V9T8_BACMY</name>
<keyword evidence="1" id="KW-0812">Transmembrane</keyword>
<feature type="transmembrane region" description="Helical" evidence="1">
    <location>
        <begin position="234"/>
        <end position="254"/>
    </location>
</feature>
<evidence type="ECO:0000313" key="2">
    <source>
        <dbReference type="EMBL" id="REF38548.1"/>
    </source>
</evidence>
<proteinExistence type="predicted"/>
<sequence length="266" mass="30425">MRYHLRLFFTLKLAHLKGRFSFHFNFILELIGVFSSVSVWLFGIKFAMVKYGTIGGWEFSEILLLISLFYMSWAIASIFCIHVATLIFEVRDGNFIKYLIRPISPLYYYISSNLPISTIGVALSSIIMFIWGALSIGINFTIIDVIFLIYSTIGGAATIAGTFILNSSMAFKQIDTTETFENTIGVSKEMSRFPLLIYPWYLKWILVLLIPYGIVAYIPIHFILGKQLVDFPDILIGISPGLGFFYLIFTWKIWNLMLRKYDATGS</sequence>
<feature type="transmembrane region" description="Helical" evidence="1">
    <location>
        <begin position="140"/>
        <end position="165"/>
    </location>
</feature>
<feature type="transmembrane region" description="Helical" evidence="1">
    <location>
        <begin position="20"/>
        <end position="42"/>
    </location>
</feature>
<comment type="caution">
    <text evidence="2">The sequence shown here is derived from an EMBL/GenBank/DDBJ whole genome shotgun (WGS) entry which is preliminary data.</text>
</comment>
<feature type="transmembrane region" description="Helical" evidence="1">
    <location>
        <begin position="62"/>
        <end position="85"/>
    </location>
</feature>
<evidence type="ECO:0000256" key="1">
    <source>
        <dbReference type="SAM" id="Phobius"/>
    </source>
</evidence>
<evidence type="ECO:0000313" key="3">
    <source>
        <dbReference type="Proteomes" id="UP000256530"/>
    </source>
</evidence>
<dbReference type="AlphaFoldDB" id="A0A3D9V9T8"/>